<dbReference type="InterPro" id="IPR050570">
    <property type="entry name" value="Cell_wall_metabolism_enzyme"/>
</dbReference>
<dbReference type="Gene3D" id="2.70.70.10">
    <property type="entry name" value="Glucose Permease (Domain IIA)"/>
    <property type="match status" value="1"/>
</dbReference>
<dbReference type="Gene3D" id="3.10.350.10">
    <property type="entry name" value="LysM domain"/>
    <property type="match status" value="1"/>
</dbReference>
<dbReference type="SUPFAM" id="SSF51261">
    <property type="entry name" value="Duplicated hybrid motif"/>
    <property type="match status" value="1"/>
</dbReference>
<evidence type="ECO:0000313" key="5">
    <source>
        <dbReference type="EMBL" id="QIB70255.1"/>
    </source>
</evidence>
<feature type="transmembrane region" description="Helical" evidence="2">
    <location>
        <begin position="34"/>
        <end position="54"/>
    </location>
</feature>
<dbReference type="Pfam" id="PF01476">
    <property type="entry name" value="LysM"/>
    <property type="match status" value="1"/>
</dbReference>
<proteinExistence type="predicted"/>
<dbReference type="PANTHER" id="PTHR21666">
    <property type="entry name" value="PEPTIDASE-RELATED"/>
    <property type="match status" value="1"/>
</dbReference>
<evidence type="ECO:0000256" key="2">
    <source>
        <dbReference type="SAM" id="Phobius"/>
    </source>
</evidence>
<evidence type="ECO:0000313" key="6">
    <source>
        <dbReference type="Proteomes" id="UP000466848"/>
    </source>
</evidence>
<dbReference type="Pfam" id="PF01551">
    <property type="entry name" value="Peptidase_M23"/>
    <property type="match status" value="1"/>
</dbReference>
<dbReference type="Proteomes" id="UP000466848">
    <property type="component" value="Chromosome"/>
</dbReference>
<reference evidence="5 6" key="1">
    <citation type="submission" date="2020-02" db="EMBL/GenBank/DDBJ databases">
        <authorList>
            <person name="Kim Y.B."/>
            <person name="Roh S.W."/>
        </authorList>
    </citation>
    <scope>NUCLEOTIDE SEQUENCE [LARGE SCALE GENOMIC DNA]</scope>
    <source>
        <strain evidence="5 6">DSM 103574</strain>
    </source>
</reference>
<dbReference type="CDD" id="cd12797">
    <property type="entry name" value="M23_peptidase"/>
    <property type="match status" value="1"/>
</dbReference>
<dbReference type="CDD" id="cd00118">
    <property type="entry name" value="LysM"/>
    <property type="match status" value="1"/>
</dbReference>
<evidence type="ECO:0000256" key="1">
    <source>
        <dbReference type="ARBA" id="ARBA00022729"/>
    </source>
</evidence>
<dbReference type="SMART" id="SM01208">
    <property type="entry name" value="G5"/>
    <property type="match status" value="1"/>
</dbReference>
<keyword evidence="6" id="KW-1185">Reference proteome</keyword>
<evidence type="ECO:0000259" key="3">
    <source>
        <dbReference type="PROSITE" id="PS51109"/>
    </source>
</evidence>
<dbReference type="InterPro" id="IPR011098">
    <property type="entry name" value="G5_dom"/>
</dbReference>
<accession>A0A858BYP9</accession>
<protein>
    <submittedName>
        <fullName evidence="5">Peptidoglycan DD-metalloendopeptidase family protein</fullName>
    </submittedName>
</protein>
<evidence type="ECO:0000259" key="4">
    <source>
        <dbReference type="PROSITE" id="PS51782"/>
    </source>
</evidence>
<gene>
    <name evidence="5" type="ORF">Ami103574_13565</name>
</gene>
<dbReference type="Pfam" id="PF07501">
    <property type="entry name" value="G5"/>
    <property type="match status" value="1"/>
</dbReference>
<keyword evidence="1" id="KW-0732">Signal</keyword>
<dbReference type="AlphaFoldDB" id="A0A858BYP9"/>
<keyword evidence="2" id="KW-1133">Transmembrane helix</keyword>
<dbReference type="InterPro" id="IPR011055">
    <property type="entry name" value="Dup_hybrid_motif"/>
</dbReference>
<dbReference type="PANTHER" id="PTHR21666:SF270">
    <property type="entry name" value="MUREIN HYDROLASE ACTIVATOR ENVC"/>
    <property type="match status" value="1"/>
</dbReference>
<dbReference type="PROSITE" id="PS51109">
    <property type="entry name" value="G5"/>
    <property type="match status" value="1"/>
</dbReference>
<dbReference type="SMART" id="SM00257">
    <property type="entry name" value="LysM"/>
    <property type="match status" value="1"/>
</dbReference>
<keyword evidence="2" id="KW-0472">Membrane</keyword>
<dbReference type="PROSITE" id="PS51782">
    <property type="entry name" value="LYSM"/>
    <property type="match status" value="1"/>
</dbReference>
<dbReference type="InterPro" id="IPR036779">
    <property type="entry name" value="LysM_dom_sf"/>
</dbReference>
<organism evidence="5 6">
    <name type="scientific">Aminipila butyrica</name>
    <dbReference type="NCBI Taxonomy" id="433296"/>
    <lineage>
        <taxon>Bacteria</taxon>
        <taxon>Bacillati</taxon>
        <taxon>Bacillota</taxon>
        <taxon>Clostridia</taxon>
        <taxon>Peptostreptococcales</taxon>
        <taxon>Anaerovoracaceae</taxon>
        <taxon>Aminipila</taxon>
    </lineage>
</organism>
<dbReference type="KEGG" id="abut:Ami103574_13565"/>
<dbReference type="RefSeq" id="WP_163067493.1">
    <property type="nucleotide sequence ID" value="NZ_CP048649.1"/>
</dbReference>
<feature type="domain" description="G5" evidence="3">
    <location>
        <begin position="217"/>
        <end position="297"/>
    </location>
</feature>
<keyword evidence="2" id="KW-0812">Transmembrane</keyword>
<dbReference type="InterPro" id="IPR018392">
    <property type="entry name" value="LysM"/>
</dbReference>
<dbReference type="Gene3D" id="2.20.230.10">
    <property type="entry name" value="Resuscitation-promoting factor rpfb"/>
    <property type="match status" value="1"/>
</dbReference>
<dbReference type="InterPro" id="IPR016047">
    <property type="entry name" value="M23ase_b-sheet_dom"/>
</dbReference>
<sequence length="432" mass="45577">MNEKVKQAMNAMKDKCTLEKAREMTKNFSRKQKIIAGGAVGVIAIAAILSFSPLSDLGTATHLGKTAAIQQNTLNKEKAANDIQWLVRIGDKTVLAVNTEEDAKAVFEGLKTYYLNGSTDPNATVVFDKEIGWDPYDAEAVGGDPAWVMSVPDAIAYIIKGTTTPKTYVVQGGDTVWDIAVKSSISVEDLEKMNPGITSSSLQIGSTVNLYDAKPFVAITTTETLVGAESIPYETVYEDSNTLYRGQSKVKTAGVSGSKNVTSQVIKQNGVIVASNVLSEQVTTEPQNQVSLKGTAAVPALTASSGKASSGILWSPMSHMEVSSTYGASRGSRRHEGIDLRNPAGTPFGAAADGVVIYAGYSGSYGNIVKVDHGGGLQTYYAHCNSMSVTAGQKVTKGQTLGTVGSTGNATGNVLHFEVRINGVSQNPLNYL</sequence>
<dbReference type="GO" id="GO:0004222">
    <property type="term" value="F:metalloendopeptidase activity"/>
    <property type="evidence" value="ECO:0007669"/>
    <property type="project" value="TreeGrafter"/>
</dbReference>
<dbReference type="SUPFAM" id="SSF54106">
    <property type="entry name" value="LysM domain"/>
    <property type="match status" value="1"/>
</dbReference>
<dbReference type="EMBL" id="CP048649">
    <property type="protein sequence ID" value="QIB70255.1"/>
    <property type="molecule type" value="Genomic_DNA"/>
</dbReference>
<name>A0A858BYP9_9FIRM</name>
<feature type="domain" description="LysM" evidence="4">
    <location>
        <begin position="166"/>
        <end position="210"/>
    </location>
</feature>